<dbReference type="Proteomes" id="UP001608902">
    <property type="component" value="Unassembled WGS sequence"/>
</dbReference>
<comment type="caution">
    <text evidence="2">The sequence shown here is derived from an EMBL/GenBank/DDBJ whole genome shotgun (WGS) entry which is preliminary data.</text>
</comment>
<name>A0ABD6EVR2_9BILA</name>
<keyword evidence="3" id="KW-1185">Reference proteome</keyword>
<evidence type="ECO:0000313" key="3">
    <source>
        <dbReference type="Proteomes" id="UP001608902"/>
    </source>
</evidence>
<accession>A0ABD6EVR2</accession>
<evidence type="ECO:0000256" key="1">
    <source>
        <dbReference type="SAM" id="MobiDB-lite"/>
    </source>
</evidence>
<dbReference type="AlphaFoldDB" id="A0ABD6EVR2"/>
<proteinExistence type="predicted"/>
<sequence>MESNEEAAENSVVTNANNSYIPPSTSSLNSEILLSHPVIDEADFNDKLKKLERTEISIEQSSTVPSLYVQLAICYMIRQDFDKLRACRLRMQKLNIESLNSVIGICEDVEKYEFGSALKAMESAGFSESLGLIVNELRERIFLLSAKMLTEFFLSISSKEVAIAFNSQSNEELNQALRSLNWSVNEKGYVYPQLTDELKHFIDAKQNSPFGPLKSITAKEASLESENQSALDSIEKIVKLSAFTEISYQPKKEKTAPGKVCL</sequence>
<dbReference type="EMBL" id="JBGFUD010005891">
    <property type="protein sequence ID" value="MFH4980662.1"/>
    <property type="molecule type" value="Genomic_DNA"/>
</dbReference>
<reference evidence="2 3" key="1">
    <citation type="submission" date="2024-08" db="EMBL/GenBank/DDBJ databases">
        <title>Gnathostoma spinigerum genome.</title>
        <authorList>
            <person name="Gonzalez-Bertolin B."/>
            <person name="Monzon S."/>
            <person name="Zaballos A."/>
            <person name="Jimenez P."/>
            <person name="Dekumyoy P."/>
            <person name="Varona S."/>
            <person name="Cuesta I."/>
            <person name="Sumanam S."/>
            <person name="Adisakwattana P."/>
            <person name="Gasser R.B."/>
            <person name="Hernandez-Gonzalez A."/>
            <person name="Young N.D."/>
            <person name="Perteguer M.J."/>
        </authorList>
    </citation>
    <scope>NUCLEOTIDE SEQUENCE [LARGE SCALE GENOMIC DNA]</scope>
    <source>
        <strain evidence="2">AL3</strain>
        <tissue evidence="2">Liver</tissue>
    </source>
</reference>
<protein>
    <recommendedName>
        <fullName evidence="4">CSN8/PSMD8/EIF3K domain-containing protein</fullName>
    </recommendedName>
</protein>
<evidence type="ECO:0000313" key="2">
    <source>
        <dbReference type="EMBL" id="MFH4980662.1"/>
    </source>
</evidence>
<feature type="region of interest" description="Disordered" evidence="1">
    <location>
        <begin position="1"/>
        <end position="20"/>
    </location>
</feature>
<gene>
    <name evidence="2" type="ORF">AB6A40_007371</name>
</gene>
<feature type="compositionally biased region" description="Polar residues" evidence="1">
    <location>
        <begin position="11"/>
        <end position="20"/>
    </location>
</feature>
<evidence type="ECO:0008006" key="4">
    <source>
        <dbReference type="Google" id="ProtNLM"/>
    </source>
</evidence>
<organism evidence="2 3">
    <name type="scientific">Gnathostoma spinigerum</name>
    <dbReference type="NCBI Taxonomy" id="75299"/>
    <lineage>
        <taxon>Eukaryota</taxon>
        <taxon>Metazoa</taxon>
        <taxon>Ecdysozoa</taxon>
        <taxon>Nematoda</taxon>
        <taxon>Chromadorea</taxon>
        <taxon>Rhabditida</taxon>
        <taxon>Spirurina</taxon>
        <taxon>Gnathostomatomorpha</taxon>
        <taxon>Gnathostomatoidea</taxon>
        <taxon>Gnathostomatidae</taxon>
        <taxon>Gnathostoma</taxon>
    </lineage>
</organism>